<protein>
    <submittedName>
        <fullName evidence="2">Uncharacterized protein</fullName>
    </submittedName>
</protein>
<name>A0A0K2D045_9CAUD</name>
<evidence type="ECO:0000313" key="3">
    <source>
        <dbReference type="Proteomes" id="UP000204602"/>
    </source>
</evidence>
<dbReference type="RefSeq" id="YP_009206975.1">
    <property type="nucleotide sequence ID" value="NC_028890.1"/>
</dbReference>
<gene>
    <name evidence="2" type="ORF">TSARBOMBA_160</name>
</gene>
<accession>A0A0K2D045</accession>
<reference evidence="2 3" key="1">
    <citation type="journal article" date="2015" name="Genome Announc.">
        <title>Complete Genome Sequence of Bacillus cereus Group Phage TsarBomba.</title>
        <authorList>
            <person name="Erill I."/>
            <person name="Caruso S.M."/>
        </authorList>
    </citation>
    <scope>NUCLEOTIDE SEQUENCE [LARGE SCALE GENOMIC DNA]</scope>
</reference>
<sequence>MLIFMICTLLYLAAGVFITKKVMVEVDEQLGLYTEGKYKEIDDDDWETVKDIAKMKEQLGEKAFNYIMYPILVLVTPVMSVYHFIKDSIEKVKDYWTKGRFQKIKDGTKVVILEKGRYEDKDHFFKEGYVEGFLPAHMTPHNQDIYMIGFEGDDLDTRYAYEPDKFKIIS</sequence>
<feature type="transmembrane region" description="Helical" evidence="1">
    <location>
        <begin position="66"/>
        <end position="85"/>
    </location>
</feature>
<dbReference type="Proteomes" id="UP000204602">
    <property type="component" value="Segment"/>
</dbReference>
<evidence type="ECO:0000256" key="1">
    <source>
        <dbReference type="SAM" id="Phobius"/>
    </source>
</evidence>
<dbReference type="KEGG" id="vg:26633424"/>
<dbReference type="EMBL" id="KT224359">
    <property type="protein sequence ID" value="ALA13194.1"/>
    <property type="molecule type" value="Genomic_DNA"/>
</dbReference>
<keyword evidence="3" id="KW-1185">Reference proteome</keyword>
<evidence type="ECO:0000313" key="2">
    <source>
        <dbReference type="EMBL" id="ALA13194.1"/>
    </source>
</evidence>
<keyword evidence="1" id="KW-0472">Membrane</keyword>
<dbReference type="GeneID" id="26633424"/>
<organism evidence="2 3">
    <name type="scientific">Bacillus phage TsarBomba</name>
    <dbReference type="NCBI Taxonomy" id="1690456"/>
    <lineage>
        <taxon>Viruses</taxon>
        <taxon>Duplodnaviria</taxon>
        <taxon>Heunggongvirae</taxon>
        <taxon>Uroviricota</taxon>
        <taxon>Caudoviricetes</taxon>
        <taxon>Herelleviridae</taxon>
        <taxon>Bastillevirinae</taxon>
        <taxon>Tsarbombavirus</taxon>
        <taxon>Tsarbombavirus tsarbomba</taxon>
    </lineage>
</organism>
<proteinExistence type="predicted"/>
<keyword evidence="1" id="KW-0812">Transmembrane</keyword>
<keyword evidence="1" id="KW-1133">Transmembrane helix</keyword>
<dbReference type="OrthoDB" id="28516at10239"/>